<keyword evidence="3 6" id="KW-1133">Transmembrane helix</keyword>
<dbReference type="InterPro" id="IPR050925">
    <property type="entry name" value="Rhomboid_protease_S54"/>
</dbReference>
<dbReference type="GO" id="GO:0006508">
    <property type="term" value="P:proteolysis"/>
    <property type="evidence" value="ECO:0007669"/>
    <property type="project" value="UniProtKB-KW"/>
</dbReference>
<evidence type="ECO:0000256" key="1">
    <source>
        <dbReference type="ARBA" id="ARBA00004141"/>
    </source>
</evidence>
<dbReference type="Gene3D" id="1.20.1540.10">
    <property type="entry name" value="Rhomboid-like"/>
    <property type="match status" value="1"/>
</dbReference>
<dbReference type="RefSeq" id="WP_163608450.1">
    <property type="nucleotide sequence ID" value="NZ_JAABOO010000004.1"/>
</dbReference>
<accession>A0A6P0URH5</accession>
<keyword evidence="8" id="KW-0378">Hydrolase</keyword>
<organism evidence="8 9">
    <name type="scientific">Leptobacterium flavescens</name>
    <dbReference type="NCBI Taxonomy" id="472055"/>
    <lineage>
        <taxon>Bacteria</taxon>
        <taxon>Pseudomonadati</taxon>
        <taxon>Bacteroidota</taxon>
        <taxon>Flavobacteriia</taxon>
        <taxon>Flavobacteriales</taxon>
        <taxon>Flavobacteriaceae</taxon>
        <taxon>Leptobacterium</taxon>
    </lineage>
</organism>
<feature type="transmembrane region" description="Helical" evidence="6">
    <location>
        <begin position="92"/>
        <end position="108"/>
    </location>
</feature>
<sequence>MSRKEAFKFDSGVVLYPFLFGLTIWLVYWFELRFGFDFTSFGVYPRTLSGLKGVVFSPFIHSSIEHLYNNTFPLLILSMALFYFYSNVSWKVILYGMLSSGILTWIIGREAYHIGASGIIYMLSSFIFFRGIFAGYYRLVAVSLIVVFLYGSLVWYVFPVDSSISWEGHLAGFLTGFVFSFFFKEKLPVKRKYQWETEGFKEEQDPFLKHFDEDGNFVPTSELERRMREEEEDQTP</sequence>
<evidence type="ECO:0000259" key="7">
    <source>
        <dbReference type="Pfam" id="PF01694"/>
    </source>
</evidence>
<feature type="transmembrane region" description="Helical" evidence="6">
    <location>
        <begin position="114"/>
        <end position="132"/>
    </location>
</feature>
<evidence type="ECO:0000256" key="3">
    <source>
        <dbReference type="ARBA" id="ARBA00022989"/>
    </source>
</evidence>
<dbReference type="PANTHER" id="PTHR43731:SF9">
    <property type="entry name" value="SLR1461 PROTEIN"/>
    <property type="match status" value="1"/>
</dbReference>
<evidence type="ECO:0000313" key="9">
    <source>
        <dbReference type="Proteomes" id="UP000468581"/>
    </source>
</evidence>
<evidence type="ECO:0000256" key="5">
    <source>
        <dbReference type="SAM" id="MobiDB-lite"/>
    </source>
</evidence>
<proteinExistence type="predicted"/>
<dbReference type="SUPFAM" id="SSF144091">
    <property type="entry name" value="Rhomboid-like"/>
    <property type="match status" value="1"/>
</dbReference>
<dbReference type="Proteomes" id="UP000468581">
    <property type="component" value="Unassembled WGS sequence"/>
</dbReference>
<evidence type="ECO:0000256" key="4">
    <source>
        <dbReference type="ARBA" id="ARBA00023136"/>
    </source>
</evidence>
<feature type="domain" description="Peptidase S54 rhomboid" evidence="7">
    <location>
        <begin position="54"/>
        <end position="183"/>
    </location>
</feature>
<feature type="transmembrane region" description="Helical" evidence="6">
    <location>
        <begin position="164"/>
        <end position="183"/>
    </location>
</feature>
<feature type="transmembrane region" description="Helical" evidence="6">
    <location>
        <begin position="12"/>
        <end position="30"/>
    </location>
</feature>
<evidence type="ECO:0000256" key="6">
    <source>
        <dbReference type="SAM" id="Phobius"/>
    </source>
</evidence>
<dbReference type="EMBL" id="JAABOO010000004">
    <property type="protein sequence ID" value="NER15152.1"/>
    <property type="molecule type" value="Genomic_DNA"/>
</dbReference>
<protein>
    <submittedName>
        <fullName evidence="8">Rhomboid family intramembrane serine protease</fullName>
    </submittedName>
</protein>
<gene>
    <name evidence="8" type="ORF">GWK08_16980</name>
</gene>
<dbReference type="InterPro" id="IPR022764">
    <property type="entry name" value="Peptidase_S54_rhomboid_dom"/>
</dbReference>
<comment type="subcellular location">
    <subcellularLocation>
        <location evidence="1">Membrane</location>
        <topology evidence="1">Multi-pass membrane protein</topology>
    </subcellularLocation>
</comment>
<dbReference type="Pfam" id="PF01694">
    <property type="entry name" value="Rhomboid"/>
    <property type="match status" value="1"/>
</dbReference>
<keyword evidence="4 6" id="KW-0472">Membrane</keyword>
<dbReference type="PANTHER" id="PTHR43731">
    <property type="entry name" value="RHOMBOID PROTEASE"/>
    <property type="match status" value="1"/>
</dbReference>
<keyword evidence="9" id="KW-1185">Reference proteome</keyword>
<feature type="transmembrane region" description="Helical" evidence="6">
    <location>
        <begin position="67"/>
        <end position="85"/>
    </location>
</feature>
<keyword evidence="2 6" id="KW-0812">Transmembrane</keyword>
<name>A0A6P0URH5_9FLAO</name>
<keyword evidence="8" id="KW-0645">Protease</keyword>
<dbReference type="AlphaFoldDB" id="A0A6P0URH5"/>
<comment type="caution">
    <text evidence="8">The sequence shown here is derived from an EMBL/GenBank/DDBJ whole genome shotgun (WGS) entry which is preliminary data.</text>
</comment>
<dbReference type="GO" id="GO:0016020">
    <property type="term" value="C:membrane"/>
    <property type="evidence" value="ECO:0007669"/>
    <property type="project" value="UniProtKB-SubCell"/>
</dbReference>
<dbReference type="InterPro" id="IPR035952">
    <property type="entry name" value="Rhomboid-like_sf"/>
</dbReference>
<evidence type="ECO:0000313" key="8">
    <source>
        <dbReference type="EMBL" id="NER15152.1"/>
    </source>
</evidence>
<dbReference type="GO" id="GO:0004252">
    <property type="term" value="F:serine-type endopeptidase activity"/>
    <property type="evidence" value="ECO:0007669"/>
    <property type="project" value="InterPro"/>
</dbReference>
<feature type="transmembrane region" description="Helical" evidence="6">
    <location>
        <begin position="139"/>
        <end position="158"/>
    </location>
</feature>
<reference evidence="8 9" key="1">
    <citation type="submission" date="2020-01" db="EMBL/GenBank/DDBJ databases">
        <title>Leptobacterium flavescens.</title>
        <authorList>
            <person name="Wang G."/>
        </authorList>
    </citation>
    <scope>NUCLEOTIDE SEQUENCE [LARGE SCALE GENOMIC DNA]</scope>
    <source>
        <strain evidence="8 9">KCTC 22160</strain>
    </source>
</reference>
<feature type="region of interest" description="Disordered" evidence="5">
    <location>
        <begin position="210"/>
        <end position="236"/>
    </location>
</feature>
<evidence type="ECO:0000256" key="2">
    <source>
        <dbReference type="ARBA" id="ARBA00022692"/>
    </source>
</evidence>